<dbReference type="PANTHER" id="PTHR11579:SF0">
    <property type="entry name" value="PROTEIN-L-ISOASPARTATE(D-ASPARTATE) O-METHYLTRANSFERASE"/>
    <property type="match status" value="1"/>
</dbReference>
<sequence>MTTGKASFEARRNLDAAGFTQVHVICGDGTLGWPDAAPFDGICVAAGAPIVPESLKQQLAIGGQLVIPVGSEHGVQTLTCLTRLSDADYEQANLGDVRFVPLFGEVGWA</sequence>
<comment type="caution">
    <text evidence="12">The sequence shown here is derived from an EMBL/GenBank/DDBJ whole genome shotgun (WGS) entry which is preliminary data.</text>
</comment>
<accession>A0A2T1KHW9</accession>
<evidence type="ECO:0000256" key="9">
    <source>
        <dbReference type="ARBA" id="ARBA00030757"/>
    </source>
</evidence>
<evidence type="ECO:0000256" key="5">
    <source>
        <dbReference type="ARBA" id="ARBA00022490"/>
    </source>
</evidence>
<keyword evidence="5" id="KW-0963">Cytoplasm</keyword>
<reference evidence="12 13" key="1">
    <citation type="submission" date="2018-03" db="EMBL/GenBank/DDBJ databases">
        <title>Marinobacter brunus sp. nov., a marine bacterium of Gamma-proteobacteria isolated from the surface seawater of the South China Sea.</title>
        <authorList>
            <person name="Cheng H."/>
            <person name="Wu Y.-H."/>
            <person name="Xamxidin M."/>
            <person name="Xu X.-W."/>
        </authorList>
    </citation>
    <scope>NUCLEOTIDE SEQUENCE [LARGE SCALE GENOMIC DNA]</scope>
    <source>
        <strain evidence="12 13">NH169-3</strain>
    </source>
</reference>
<evidence type="ECO:0000256" key="8">
    <source>
        <dbReference type="ARBA" id="ARBA00022691"/>
    </source>
</evidence>
<evidence type="ECO:0000256" key="10">
    <source>
        <dbReference type="ARBA" id="ARBA00031323"/>
    </source>
</evidence>
<dbReference type="GO" id="GO:0032259">
    <property type="term" value="P:methylation"/>
    <property type="evidence" value="ECO:0007669"/>
    <property type="project" value="UniProtKB-KW"/>
</dbReference>
<proteinExistence type="inferred from homology"/>
<keyword evidence="8" id="KW-0949">S-adenosyl-L-methionine</keyword>
<dbReference type="Pfam" id="PF01135">
    <property type="entry name" value="PCMT"/>
    <property type="match status" value="1"/>
</dbReference>
<dbReference type="EC" id="2.1.1.77" evidence="3"/>
<keyword evidence="6" id="KW-0489">Methyltransferase</keyword>
<dbReference type="PROSITE" id="PS01279">
    <property type="entry name" value="PCMT"/>
    <property type="match status" value="1"/>
</dbReference>
<dbReference type="AlphaFoldDB" id="A0A2T1KHW9"/>
<dbReference type="InterPro" id="IPR029063">
    <property type="entry name" value="SAM-dependent_MTases_sf"/>
</dbReference>
<dbReference type="SUPFAM" id="SSF53335">
    <property type="entry name" value="S-adenosyl-L-methionine-dependent methyltransferases"/>
    <property type="match status" value="1"/>
</dbReference>
<dbReference type="GO" id="GO:0005737">
    <property type="term" value="C:cytoplasm"/>
    <property type="evidence" value="ECO:0007669"/>
    <property type="project" value="UniProtKB-SubCell"/>
</dbReference>
<protein>
    <recommendedName>
        <fullName evidence="4">Protein-L-isoaspartate O-methyltransferase</fullName>
        <ecNumber evidence="3">2.1.1.77</ecNumber>
    </recommendedName>
    <alternativeName>
        <fullName evidence="11">L-isoaspartyl protein carboxyl methyltransferase</fullName>
    </alternativeName>
    <alternativeName>
        <fullName evidence="9">Protein L-isoaspartyl methyltransferase</fullName>
    </alternativeName>
    <alternativeName>
        <fullName evidence="10">Protein-beta-aspartate methyltransferase</fullName>
    </alternativeName>
</protein>
<dbReference type="PANTHER" id="PTHR11579">
    <property type="entry name" value="PROTEIN-L-ISOASPARTATE O-METHYLTRANSFERASE"/>
    <property type="match status" value="1"/>
</dbReference>
<evidence type="ECO:0000256" key="1">
    <source>
        <dbReference type="ARBA" id="ARBA00004496"/>
    </source>
</evidence>
<evidence type="ECO:0000313" key="13">
    <source>
        <dbReference type="Proteomes" id="UP000239866"/>
    </source>
</evidence>
<keyword evidence="7" id="KW-0808">Transferase</keyword>
<dbReference type="GO" id="GO:0004719">
    <property type="term" value="F:protein-L-isoaspartate (D-aspartate) O-methyltransferase activity"/>
    <property type="evidence" value="ECO:0007669"/>
    <property type="project" value="UniProtKB-EC"/>
</dbReference>
<dbReference type="Proteomes" id="UP000239866">
    <property type="component" value="Unassembled WGS sequence"/>
</dbReference>
<evidence type="ECO:0000256" key="7">
    <source>
        <dbReference type="ARBA" id="ARBA00022679"/>
    </source>
</evidence>
<name>A0A2T1KHW9_9GAMM</name>
<comment type="similarity">
    <text evidence="2">Belongs to the methyltransferase superfamily. L-isoaspartyl/D-aspartyl protein methyltransferase family.</text>
</comment>
<dbReference type="OrthoDB" id="9810066at2"/>
<gene>
    <name evidence="12" type="ORF">C7H09_07595</name>
</gene>
<organism evidence="12 13">
    <name type="scientific">Marinobacter fuscus</name>
    <dbReference type="NCBI Taxonomy" id="2109942"/>
    <lineage>
        <taxon>Bacteria</taxon>
        <taxon>Pseudomonadati</taxon>
        <taxon>Pseudomonadota</taxon>
        <taxon>Gammaproteobacteria</taxon>
        <taxon>Pseudomonadales</taxon>
        <taxon>Marinobacteraceae</taxon>
        <taxon>Marinobacter</taxon>
    </lineage>
</organism>
<keyword evidence="13" id="KW-1185">Reference proteome</keyword>
<evidence type="ECO:0000256" key="2">
    <source>
        <dbReference type="ARBA" id="ARBA00005369"/>
    </source>
</evidence>
<dbReference type="RefSeq" id="WP_106761984.1">
    <property type="nucleotide sequence ID" value="NZ_PXNP01000030.1"/>
</dbReference>
<dbReference type="InterPro" id="IPR000682">
    <property type="entry name" value="PCMT"/>
</dbReference>
<evidence type="ECO:0000256" key="6">
    <source>
        <dbReference type="ARBA" id="ARBA00022603"/>
    </source>
</evidence>
<dbReference type="EMBL" id="PXNP01000030">
    <property type="protein sequence ID" value="PSF09685.1"/>
    <property type="molecule type" value="Genomic_DNA"/>
</dbReference>
<evidence type="ECO:0000256" key="4">
    <source>
        <dbReference type="ARBA" id="ARBA00013346"/>
    </source>
</evidence>
<evidence type="ECO:0000313" key="12">
    <source>
        <dbReference type="EMBL" id="PSF09685.1"/>
    </source>
</evidence>
<comment type="subcellular location">
    <subcellularLocation>
        <location evidence="1">Cytoplasm</location>
    </subcellularLocation>
</comment>
<evidence type="ECO:0000256" key="11">
    <source>
        <dbReference type="ARBA" id="ARBA00031350"/>
    </source>
</evidence>
<evidence type="ECO:0000256" key="3">
    <source>
        <dbReference type="ARBA" id="ARBA00011890"/>
    </source>
</evidence>
<dbReference type="Gene3D" id="3.40.50.150">
    <property type="entry name" value="Vaccinia Virus protein VP39"/>
    <property type="match status" value="1"/>
</dbReference>